<evidence type="ECO:0000313" key="2">
    <source>
        <dbReference type="EMBL" id="MDO3425592.1"/>
    </source>
</evidence>
<accession>A0ABT8U3H5</accession>
<gene>
    <name evidence="2" type="ORF">QWT87_11895</name>
</gene>
<dbReference type="InterPro" id="IPR003646">
    <property type="entry name" value="SH3-like_bac-type"/>
</dbReference>
<name>A0ABT8U3H5_9FLAO</name>
<feature type="domain" description="SH3b" evidence="1">
    <location>
        <begin position="354"/>
        <end position="419"/>
    </location>
</feature>
<evidence type="ECO:0000313" key="3">
    <source>
        <dbReference type="Proteomes" id="UP001168128"/>
    </source>
</evidence>
<dbReference type="RefSeq" id="WP_302716269.1">
    <property type="nucleotide sequence ID" value="NZ_JAULSJ010000016.1"/>
</dbReference>
<dbReference type="PROSITE" id="PS51257">
    <property type="entry name" value="PROKAR_LIPOPROTEIN"/>
    <property type="match status" value="1"/>
</dbReference>
<protein>
    <submittedName>
        <fullName evidence="2">SH3 domain-containing protein</fullName>
    </submittedName>
</protein>
<dbReference type="Gene3D" id="2.30.30.40">
    <property type="entry name" value="SH3 Domains"/>
    <property type="match status" value="1"/>
</dbReference>
<dbReference type="EMBL" id="JAULSJ010000016">
    <property type="protein sequence ID" value="MDO3425592.1"/>
    <property type="molecule type" value="Genomic_DNA"/>
</dbReference>
<evidence type="ECO:0000259" key="1">
    <source>
        <dbReference type="PROSITE" id="PS51781"/>
    </source>
</evidence>
<sequence length="419" mass="47900">MNRFYLLMSFAVLFSCKSPSQENANKDISEKVTTLTTSLENKEESAFLNSFPKDFTSFKNTFGWDDEKDTAEPLYNNANKYIDYLFSLIKQPKYNKYESQIIDISKGGIWQADAVAYFQNSAVKYIKENKRYNLINSLSDNDAKSVLSFLFDSGSGFKKDSDFISNLNKEKQQLANSFLSANISSEKKRGSFETYENNKNYFIKTFDVNKDGIPDKLVSSTAYQGEDLFVFLGNKAGSYDLNLETTNFSEDGGNIIRDITPIANSKGFTVKTYFPDRGFYEKEFNIIPENNTWILRNTIYKTMSDVSENAVKYICDVSQNIDITKSGWSDRLNSIPEENERSKKCRVEKVSENGKQYLIQDPDGYTNLRKEKNTSSQVLQKINSGENVEVLDNSGDWYLVKTRQGTKGYVHKSRITSAH</sequence>
<keyword evidence="3" id="KW-1185">Reference proteome</keyword>
<comment type="caution">
    <text evidence="2">The sequence shown here is derived from an EMBL/GenBank/DDBJ whole genome shotgun (WGS) entry which is preliminary data.</text>
</comment>
<reference evidence="2" key="1">
    <citation type="submission" date="2023-07" db="EMBL/GenBank/DDBJ databases">
        <title>AMR profile of multidrug- resistance Chryseobacterium gambrini related strain.</title>
        <authorList>
            <person name="Kirdat K."/>
            <person name="Bhatt A."/>
            <person name="Kuyare S."/>
            <person name="Yadav A."/>
        </authorList>
    </citation>
    <scope>NUCLEOTIDE SEQUENCE</scope>
    <source>
        <strain evidence="2">APV-1</strain>
    </source>
</reference>
<dbReference type="SMART" id="SM00287">
    <property type="entry name" value="SH3b"/>
    <property type="match status" value="1"/>
</dbReference>
<dbReference type="Proteomes" id="UP001168128">
    <property type="component" value="Unassembled WGS sequence"/>
</dbReference>
<dbReference type="Pfam" id="PF08239">
    <property type="entry name" value="SH3_3"/>
    <property type="match status" value="1"/>
</dbReference>
<dbReference type="PROSITE" id="PS51781">
    <property type="entry name" value="SH3B"/>
    <property type="match status" value="1"/>
</dbReference>
<proteinExistence type="predicted"/>
<organism evidence="2 3">
    <name type="scientific">Chryseobacterium urinae</name>
    <dbReference type="NCBI Taxonomy" id="3058400"/>
    <lineage>
        <taxon>Bacteria</taxon>
        <taxon>Pseudomonadati</taxon>
        <taxon>Bacteroidota</taxon>
        <taxon>Flavobacteriia</taxon>
        <taxon>Flavobacteriales</taxon>
        <taxon>Weeksellaceae</taxon>
        <taxon>Chryseobacterium group</taxon>
        <taxon>Chryseobacterium</taxon>
    </lineage>
</organism>